<evidence type="ECO:0000313" key="2">
    <source>
        <dbReference type="EMBL" id="CAA9286725.1"/>
    </source>
</evidence>
<proteinExistence type="predicted"/>
<accession>A0A6J4JTD4</accession>
<keyword evidence="1" id="KW-0812">Transmembrane</keyword>
<feature type="transmembrane region" description="Helical" evidence="1">
    <location>
        <begin position="49"/>
        <end position="69"/>
    </location>
</feature>
<organism evidence="2">
    <name type="scientific">uncultured Chloroflexia bacterium</name>
    <dbReference type="NCBI Taxonomy" id="1672391"/>
    <lineage>
        <taxon>Bacteria</taxon>
        <taxon>Bacillati</taxon>
        <taxon>Chloroflexota</taxon>
        <taxon>Chloroflexia</taxon>
        <taxon>environmental samples</taxon>
    </lineage>
</organism>
<name>A0A6J4JTD4_9CHLR</name>
<reference evidence="2" key="1">
    <citation type="submission" date="2020-02" db="EMBL/GenBank/DDBJ databases">
        <authorList>
            <person name="Meier V. D."/>
        </authorList>
    </citation>
    <scope>NUCLEOTIDE SEQUENCE</scope>
    <source>
        <strain evidence="2">AVDCRST_MAG93</strain>
    </source>
</reference>
<evidence type="ECO:0000256" key="1">
    <source>
        <dbReference type="SAM" id="Phobius"/>
    </source>
</evidence>
<keyword evidence="1" id="KW-0472">Membrane</keyword>
<gene>
    <name evidence="2" type="ORF">AVDCRST_MAG93-3588</name>
</gene>
<dbReference type="AlphaFoldDB" id="A0A6J4JTD4"/>
<feature type="non-terminal residue" evidence="2">
    <location>
        <position position="74"/>
    </location>
</feature>
<protein>
    <submittedName>
        <fullName evidence="2">Uncharacterized protein</fullName>
    </submittedName>
</protein>
<sequence length="74" mass="7972">MRLNNNGIPRLLVATMLPTLATVLATVPHLTGHWKEIDDARGRQRMRRSIAWLLAVFCVGLLPGSAVAASGQAP</sequence>
<dbReference type="EMBL" id="CADCTR010001221">
    <property type="protein sequence ID" value="CAA9286725.1"/>
    <property type="molecule type" value="Genomic_DNA"/>
</dbReference>
<keyword evidence="1" id="KW-1133">Transmembrane helix</keyword>